<keyword evidence="1" id="KW-0812">Transmembrane</keyword>
<proteinExistence type="predicted"/>
<gene>
    <name evidence="3" type="ORF">N825_32280</name>
</gene>
<feature type="transmembrane region" description="Helical" evidence="1">
    <location>
        <begin position="6"/>
        <end position="26"/>
    </location>
</feature>
<dbReference type="AlphaFoldDB" id="W9GTB1"/>
<feature type="transmembrane region" description="Helical" evidence="1">
    <location>
        <begin position="38"/>
        <end position="56"/>
    </location>
</feature>
<dbReference type="STRING" id="1385369.N825_32280"/>
<keyword evidence="1" id="KW-1133">Transmembrane helix</keyword>
<sequence>MGPGYFPIILSVLMILLGLVIAGLALRGPTMEHSFGQVPWRGVLLLIGAVLFFGFALRGLGLAPAVLVVVLVTAWSSRYATLRSSLPLSIGLAVFCAFLFIRLLGLPLPLTGPWLSPGHWSPVAIAPASSTMPPAATSGESR</sequence>
<dbReference type="InterPro" id="IPR009936">
    <property type="entry name" value="DUF1468"/>
</dbReference>
<evidence type="ECO:0000256" key="1">
    <source>
        <dbReference type="SAM" id="Phobius"/>
    </source>
</evidence>
<dbReference type="EMBL" id="AVFL01000060">
    <property type="protein sequence ID" value="EWY35931.1"/>
    <property type="molecule type" value="Genomic_DNA"/>
</dbReference>
<accession>W9GTB1</accession>
<feature type="transmembrane region" description="Helical" evidence="1">
    <location>
        <begin position="88"/>
        <end position="110"/>
    </location>
</feature>
<comment type="caution">
    <text evidence="3">The sequence shown here is derived from an EMBL/GenBank/DDBJ whole genome shotgun (WGS) entry which is preliminary data.</text>
</comment>
<dbReference type="Pfam" id="PF07331">
    <property type="entry name" value="TctB"/>
    <property type="match status" value="1"/>
</dbReference>
<keyword evidence="4" id="KW-1185">Reference proteome</keyword>
<keyword evidence="1" id="KW-0472">Membrane</keyword>
<reference evidence="3 4" key="1">
    <citation type="submission" date="2013-08" db="EMBL/GenBank/DDBJ databases">
        <title>The genome sequence of Skermanella stibiiresistens.</title>
        <authorList>
            <person name="Zhu W."/>
            <person name="Wang G."/>
        </authorList>
    </citation>
    <scope>NUCLEOTIDE SEQUENCE [LARGE SCALE GENOMIC DNA]</scope>
    <source>
        <strain evidence="3 4">SB22</strain>
    </source>
</reference>
<name>W9GTB1_9PROT</name>
<feature type="transmembrane region" description="Helical" evidence="1">
    <location>
        <begin position="62"/>
        <end position="81"/>
    </location>
</feature>
<evidence type="ECO:0000313" key="3">
    <source>
        <dbReference type="EMBL" id="EWY35931.1"/>
    </source>
</evidence>
<evidence type="ECO:0000259" key="2">
    <source>
        <dbReference type="Pfam" id="PF07331"/>
    </source>
</evidence>
<feature type="domain" description="DUF1468" evidence="2">
    <location>
        <begin position="1"/>
        <end position="109"/>
    </location>
</feature>
<protein>
    <recommendedName>
        <fullName evidence="2">DUF1468 domain-containing protein</fullName>
    </recommendedName>
</protein>
<evidence type="ECO:0000313" key="4">
    <source>
        <dbReference type="Proteomes" id="UP000019486"/>
    </source>
</evidence>
<dbReference type="Proteomes" id="UP000019486">
    <property type="component" value="Unassembled WGS sequence"/>
</dbReference>
<organism evidence="3 4">
    <name type="scientific">Skermanella stibiiresistens SB22</name>
    <dbReference type="NCBI Taxonomy" id="1385369"/>
    <lineage>
        <taxon>Bacteria</taxon>
        <taxon>Pseudomonadati</taxon>
        <taxon>Pseudomonadota</taxon>
        <taxon>Alphaproteobacteria</taxon>
        <taxon>Rhodospirillales</taxon>
        <taxon>Azospirillaceae</taxon>
        <taxon>Skermanella</taxon>
    </lineage>
</organism>